<evidence type="ECO:0000256" key="1">
    <source>
        <dbReference type="SAM" id="MobiDB-lite"/>
    </source>
</evidence>
<dbReference type="Proteomes" id="UP000504637">
    <property type="component" value="Unplaced"/>
</dbReference>
<dbReference type="InterPro" id="IPR000073">
    <property type="entry name" value="AB_hydrolase_1"/>
</dbReference>
<feature type="compositionally biased region" description="Basic and acidic residues" evidence="1">
    <location>
        <begin position="1"/>
        <end position="22"/>
    </location>
</feature>
<dbReference type="OrthoDB" id="435520at2759"/>
<reference evidence="4" key="2">
    <citation type="submission" date="2020-04" db="EMBL/GenBank/DDBJ databases">
        <authorList>
            <consortium name="NCBI Genome Project"/>
        </authorList>
    </citation>
    <scope>NUCLEOTIDE SEQUENCE</scope>
    <source>
        <strain evidence="4">CBS 342.82</strain>
    </source>
</reference>
<dbReference type="Gene3D" id="3.40.50.1820">
    <property type="entry name" value="alpha/beta hydrolase"/>
    <property type="match status" value="1"/>
</dbReference>
<dbReference type="PANTHER" id="PTHR43433:SF10">
    <property type="entry name" value="AB HYDROLASE-1 DOMAIN-CONTAINING PROTEIN"/>
    <property type="match status" value="1"/>
</dbReference>
<feature type="compositionally biased region" description="Basic and acidic residues" evidence="1">
    <location>
        <begin position="221"/>
        <end position="232"/>
    </location>
</feature>
<dbReference type="Pfam" id="PF00561">
    <property type="entry name" value="Abhydrolase_1"/>
    <property type="match status" value="1"/>
</dbReference>
<evidence type="ECO:0000313" key="3">
    <source>
        <dbReference type="Proteomes" id="UP000504637"/>
    </source>
</evidence>
<reference evidence="4" key="1">
    <citation type="submission" date="2020-01" db="EMBL/GenBank/DDBJ databases">
        <authorList>
            <consortium name="DOE Joint Genome Institute"/>
            <person name="Haridas S."/>
            <person name="Albert R."/>
            <person name="Binder M."/>
            <person name="Bloem J."/>
            <person name="Labutti K."/>
            <person name="Salamov A."/>
            <person name="Andreopoulos B."/>
            <person name="Baker S.E."/>
            <person name="Barry K."/>
            <person name="Bills G."/>
            <person name="Bluhm B.H."/>
            <person name="Cannon C."/>
            <person name="Castanera R."/>
            <person name="Culley D.E."/>
            <person name="Daum C."/>
            <person name="Ezra D."/>
            <person name="Gonzalez J.B."/>
            <person name="Henrissat B."/>
            <person name="Kuo A."/>
            <person name="Liang C."/>
            <person name="Lipzen A."/>
            <person name="Lutzoni F."/>
            <person name="Magnuson J."/>
            <person name="Mondo S."/>
            <person name="Nolan M."/>
            <person name="Ohm R."/>
            <person name="Pangilinan J."/>
            <person name="Park H.-J."/>
            <person name="Ramirez L."/>
            <person name="Alfaro M."/>
            <person name="Sun H."/>
            <person name="Tritt A."/>
            <person name="Yoshinaga Y."/>
            <person name="Zwiers L.-H."/>
            <person name="Turgeon B.G."/>
            <person name="Goodwin S.B."/>
            <person name="Spatafora J.W."/>
            <person name="Crous P.W."/>
            <person name="Grigoriev I.V."/>
        </authorList>
    </citation>
    <scope>NUCLEOTIDE SEQUENCE</scope>
    <source>
        <strain evidence="4">CBS 342.82</strain>
    </source>
</reference>
<proteinExistence type="predicted"/>
<keyword evidence="3" id="KW-1185">Reference proteome</keyword>
<protein>
    <submittedName>
        <fullName evidence="4">Alpha/beta-hydrolase</fullName>
    </submittedName>
</protein>
<feature type="domain" description="AB hydrolase-1" evidence="2">
    <location>
        <begin position="79"/>
        <end position="163"/>
    </location>
</feature>
<evidence type="ECO:0000259" key="2">
    <source>
        <dbReference type="Pfam" id="PF00561"/>
    </source>
</evidence>
<dbReference type="InterPro" id="IPR050471">
    <property type="entry name" value="AB_hydrolase"/>
</dbReference>
<feature type="region of interest" description="Disordered" evidence="1">
    <location>
        <begin position="208"/>
        <end position="232"/>
    </location>
</feature>
<gene>
    <name evidence="4" type="ORF">K489DRAFT_350505</name>
</gene>
<dbReference type="AlphaFoldDB" id="A0A6J3MEU9"/>
<evidence type="ECO:0000313" key="4">
    <source>
        <dbReference type="RefSeq" id="XP_033463185.1"/>
    </source>
</evidence>
<dbReference type="InterPro" id="IPR029058">
    <property type="entry name" value="AB_hydrolase_fold"/>
</dbReference>
<dbReference type="RefSeq" id="XP_033463185.1">
    <property type="nucleotide sequence ID" value="XM_033602424.1"/>
</dbReference>
<dbReference type="SUPFAM" id="SSF53474">
    <property type="entry name" value="alpha/beta-Hydrolases"/>
    <property type="match status" value="1"/>
</dbReference>
<name>A0A6J3MEU9_9PEZI</name>
<feature type="compositionally biased region" description="Low complexity" evidence="1">
    <location>
        <begin position="208"/>
        <end position="219"/>
    </location>
</feature>
<dbReference type="PANTHER" id="PTHR43433">
    <property type="entry name" value="HYDROLASE, ALPHA/BETA FOLD FAMILY PROTEIN"/>
    <property type="match status" value="1"/>
</dbReference>
<feature type="region of interest" description="Disordered" evidence="1">
    <location>
        <begin position="1"/>
        <end position="23"/>
    </location>
</feature>
<organism evidence="4">
    <name type="scientific">Dissoconium aciculare CBS 342.82</name>
    <dbReference type="NCBI Taxonomy" id="1314786"/>
    <lineage>
        <taxon>Eukaryota</taxon>
        <taxon>Fungi</taxon>
        <taxon>Dikarya</taxon>
        <taxon>Ascomycota</taxon>
        <taxon>Pezizomycotina</taxon>
        <taxon>Dothideomycetes</taxon>
        <taxon>Dothideomycetidae</taxon>
        <taxon>Mycosphaerellales</taxon>
        <taxon>Dissoconiaceae</taxon>
        <taxon>Dissoconium</taxon>
    </lineage>
</organism>
<sequence length="419" mass="46159">MSDARNRRLNEDEPQQQRRDSLEDSVMEYLNSPRLTQMVYNKTNTRKIAYSEVGDPNGAVVFVCVGMGLTRYVTVFYDELATTLRLRLITLDRPGVGGSGPYPTNDRSGPLSWPDDILAICQELGITKFSILAHSAGAIYALATSLILPQMLIGKVHLLAPWIPPSQLEAVPHQTTSASPASGLPRSQRFLRVLPTPLLRAANAAFMSPTSGSTKSSSPQARERSVSQDNRRESMMLMDRFMPTANPLEAYSDSTKDGGDFDPALKRGSLVLSATAFPTDPSFSYAASALNAAEHTEKKRQAHYTSRLTERTWELATRDSNPATDLLVCLERHRDIGFRYTDIKRQIVITHGIEDKRVPAANIRCRDGWADPAHARGGCEVRILQGEGHGLMASPSIMSDILAEIAGYWVGQDRGYVPV</sequence>
<accession>A0A6J3MEU9</accession>
<dbReference type="GeneID" id="54360224"/>
<reference evidence="4" key="3">
    <citation type="submission" date="2025-08" db="UniProtKB">
        <authorList>
            <consortium name="RefSeq"/>
        </authorList>
    </citation>
    <scope>IDENTIFICATION</scope>
    <source>
        <strain evidence="4">CBS 342.82</strain>
    </source>
</reference>